<gene>
    <name evidence="1" type="ORF">EYF80_005791</name>
</gene>
<evidence type="ECO:0000313" key="2">
    <source>
        <dbReference type="Proteomes" id="UP000314294"/>
    </source>
</evidence>
<dbReference type="AlphaFoldDB" id="A0A4Z2J0X1"/>
<proteinExistence type="predicted"/>
<protein>
    <submittedName>
        <fullName evidence="1">Uncharacterized protein</fullName>
    </submittedName>
</protein>
<organism evidence="1 2">
    <name type="scientific">Liparis tanakae</name>
    <name type="common">Tanaka's snailfish</name>
    <dbReference type="NCBI Taxonomy" id="230148"/>
    <lineage>
        <taxon>Eukaryota</taxon>
        <taxon>Metazoa</taxon>
        <taxon>Chordata</taxon>
        <taxon>Craniata</taxon>
        <taxon>Vertebrata</taxon>
        <taxon>Euteleostomi</taxon>
        <taxon>Actinopterygii</taxon>
        <taxon>Neopterygii</taxon>
        <taxon>Teleostei</taxon>
        <taxon>Neoteleostei</taxon>
        <taxon>Acanthomorphata</taxon>
        <taxon>Eupercaria</taxon>
        <taxon>Perciformes</taxon>
        <taxon>Cottioidei</taxon>
        <taxon>Cottales</taxon>
        <taxon>Liparidae</taxon>
        <taxon>Liparis</taxon>
    </lineage>
</organism>
<dbReference type="EMBL" id="SRLO01000030">
    <property type="protein sequence ID" value="TNN83920.1"/>
    <property type="molecule type" value="Genomic_DNA"/>
</dbReference>
<reference evidence="1 2" key="1">
    <citation type="submission" date="2019-03" db="EMBL/GenBank/DDBJ databases">
        <title>First draft genome of Liparis tanakae, snailfish: a comprehensive survey of snailfish specific genes.</title>
        <authorList>
            <person name="Kim W."/>
            <person name="Song I."/>
            <person name="Jeong J.-H."/>
            <person name="Kim D."/>
            <person name="Kim S."/>
            <person name="Ryu S."/>
            <person name="Song J.Y."/>
            <person name="Lee S.K."/>
        </authorList>
    </citation>
    <scope>NUCLEOTIDE SEQUENCE [LARGE SCALE GENOMIC DNA]</scope>
    <source>
        <tissue evidence="1">Muscle</tissue>
    </source>
</reference>
<accession>A0A4Z2J0X1</accession>
<keyword evidence="2" id="KW-1185">Reference proteome</keyword>
<comment type="caution">
    <text evidence="1">The sequence shown here is derived from an EMBL/GenBank/DDBJ whole genome shotgun (WGS) entry which is preliminary data.</text>
</comment>
<dbReference type="Proteomes" id="UP000314294">
    <property type="component" value="Unassembled WGS sequence"/>
</dbReference>
<sequence>MTQHAPHESHIRRVPVLGAPLPSTLIFFRGNDRSYCHGSREAGVNTSRPNVFPLESILRAALSSLSYGVGGGVKKLCRCKSSATVAKGEKWLELKRAAMRELELLATHPLTVAGQTAPGRRTSANQNSELWPEASQDSHSLSVIISEILKWLWASRPGRQAVDPGHFRVFMTHGEQLRASAL</sequence>
<evidence type="ECO:0000313" key="1">
    <source>
        <dbReference type="EMBL" id="TNN83920.1"/>
    </source>
</evidence>
<name>A0A4Z2J0X1_9TELE</name>